<organism evidence="1 2">
    <name type="scientific">Limobrevibacterium gyesilva</name>
    <dbReference type="NCBI Taxonomy" id="2991712"/>
    <lineage>
        <taxon>Bacteria</taxon>
        <taxon>Pseudomonadati</taxon>
        <taxon>Pseudomonadota</taxon>
        <taxon>Alphaproteobacteria</taxon>
        <taxon>Acetobacterales</taxon>
        <taxon>Acetobacteraceae</taxon>
        <taxon>Limobrevibacterium</taxon>
    </lineage>
</organism>
<accession>A0AA42CJC8</accession>
<dbReference type="InterPro" id="IPR025534">
    <property type="entry name" value="DUF4420"/>
</dbReference>
<dbReference type="Proteomes" id="UP001165679">
    <property type="component" value="Unassembled WGS sequence"/>
</dbReference>
<evidence type="ECO:0000313" key="1">
    <source>
        <dbReference type="EMBL" id="MCW3476750.1"/>
    </source>
</evidence>
<name>A0AA42CJC8_9PROT</name>
<keyword evidence="2" id="KW-1185">Reference proteome</keyword>
<dbReference type="AlphaFoldDB" id="A0AA42CJC8"/>
<dbReference type="Pfam" id="PF14390">
    <property type="entry name" value="DUF4420"/>
    <property type="match status" value="1"/>
</dbReference>
<proteinExistence type="predicted"/>
<sequence>MTTTQPPMTTATIELLWHELRSGAGEARQRRVDATHPHDLYADFAPPDHPGLVAVCTNRPVLHQPFRAIDLEVRRRADSRWALRISLTEPQLLPIFAALCRDIVAFTRNGVPSDALAVRILARIDRWRSLLEQGAGGLAESVLRGLIGELLVLDRSVMARLGPDEAVAAWTGPAGEPQDFRLPDGTRLEVKTVRRDAAVVQINGLDQLDAGNDSLLLVVVRVEKTGPEAQGAVTAPRLVTTLRDRLADTPDALAAFDAALASVGWHDDPSHDRVAVRAIAIDHHAVDRNFPRLIRGVVPSGIEDADYTVRIPAGGQRVWMEGE</sequence>
<comment type="caution">
    <text evidence="1">The sequence shown here is derived from an EMBL/GenBank/DDBJ whole genome shotgun (WGS) entry which is preliminary data.</text>
</comment>
<gene>
    <name evidence="1" type="ORF">OL599_19470</name>
</gene>
<dbReference type="EMBL" id="JAPDNT010000023">
    <property type="protein sequence ID" value="MCW3476750.1"/>
    <property type="molecule type" value="Genomic_DNA"/>
</dbReference>
<reference evidence="1" key="1">
    <citation type="submission" date="2022-09" db="EMBL/GenBank/DDBJ databases">
        <title>Rhodovastum sp. nov. RN2-1 isolated from soil in Seongnam, South Korea.</title>
        <authorList>
            <person name="Le N.T."/>
        </authorList>
    </citation>
    <scope>NUCLEOTIDE SEQUENCE</scope>
    <source>
        <strain evidence="1">RN2-1</strain>
    </source>
</reference>
<protein>
    <submittedName>
        <fullName evidence="1">PD-(D/E)XK motif protein</fullName>
    </submittedName>
</protein>
<evidence type="ECO:0000313" key="2">
    <source>
        <dbReference type="Proteomes" id="UP001165679"/>
    </source>
</evidence>
<reference evidence="1" key="2">
    <citation type="submission" date="2022-10" db="EMBL/GenBank/DDBJ databases">
        <authorList>
            <person name="Trinh H.N."/>
        </authorList>
    </citation>
    <scope>NUCLEOTIDE SEQUENCE</scope>
    <source>
        <strain evidence="1">RN2-1</strain>
    </source>
</reference>
<dbReference type="RefSeq" id="WP_264715581.1">
    <property type="nucleotide sequence ID" value="NZ_JAPDNT010000023.1"/>
</dbReference>